<dbReference type="AlphaFoldDB" id="A0A1G1Z544"/>
<dbReference type="InterPro" id="IPR005467">
    <property type="entry name" value="His_kinase_dom"/>
</dbReference>
<dbReference type="Pfam" id="PF02518">
    <property type="entry name" value="HATPase_c"/>
    <property type="match status" value="1"/>
</dbReference>
<keyword evidence="3" id="KW-0597">Phosphoprotein</keyword>
<dbReference type="PANTHER" id="PTHR43547:SF2">
    <property type="entry name" value="HYBRID SIGNAL TRANSDUCTION HISTIDINE KINASE C"/>
    <property type="match status" value="1"/>
</dbReference>
<keyword evidence="5" id="KW-0472">Membrane</keyword>
<dbReference type="InterPro" id="IPR003594">
    <property type="entry name" value="HATPase_dom"/>
</dbReference>
<proteinExistence type="predicted"/>
<name>A0A1G1Z544_9BACT</name>
<evidence type="ECO:0000313" key="7">
    <source>
        <dbReference type="EMBL" id="OGY59559.1"/>
    </source>
</evidence>
<evidence type="ECO:0000256" key="2">
    <source>
        <dbReference type="ARBA" id="ARBA00012438"/>
    </source>
</evidence>
<evidence type="ECO:0000256" key="4">
    <source>
        <dbReference type="SAM" id="Coils"/>
    </source>
</evidence>
<organism evidence="7 8">
    <name type="scientific">Candidatus Colwellbacteria bacterium RIFCSPLOWO2_01_FULL_48_10</name>
    <dbReference type="NCBI Taxonomy" id="1797690"/>
    <lineage>
        <taxon>Bacteria</taxon>
        <taxon>Candidatus Colwelliibacteriota</taxon>
    </lineage>
</organism>
<dbReference type="PANTHER" id="PTHR43547">
    <property type="entry name" value="TWO-COMPONENT HISTIDINE KINASE"/>
    <property type="match status" value="1"/>
</dbReference>
<dbReference type="SUPFAM" id="SSF47384">
    <property type="entry name" value="Homodimeric domain of signal transducing histidine kinase"/>
    <property type="match status" value="1"/>
</dbReference>
<dbReference type="InterPro" id="IPR003661">
    <property type="entry name" value="HisK_dim/P_dom"/>
</dbReference>
<dbReference type="InterPro" id="IPR036890">
    <property type="entry name" value="HATPase_C_sf"/>
</dbReference>
<feature type="transmembrane region" description="Helical" evidence="5">
    <location>
        <begin position="133"/>
        <end position="152"/>
    </location>
</feature>
<dbReference type="InterPro" id="IPR004358">
    <property type="entry name" value="Sig_transdc_His_kin-like_C"/>
</dbReference>
<dbReference type="PRINTS" id="PR00344">
    <property type="entry name" value="BCTRLSENSOR"/>
</dbReference>
<dbReference type="Proteomes" id="UP000178744">
    <property type="component" value="Unassembled WGS sequence"/>
</dbReference>
<dbReference type="Gene3D" id="1.10.287.130">
    <property type="match status" value="1"/>
</dbReference>
<dbReference type="CDD" id="cd00082">
    <property type="entry name" value="HisKA"/>
    <property type="match status" value="1"/>
</dbReference>
<keyword evidence="5" id="KW-0812">Transmembrane</keyword>
<reference evidence="7 8" key="1">
    <citation type="journal article" date="2016" name="Nat. Commun.">
        <title>Thousands of microbial genomes shed light on interconnected biogeochemical processes in an aquifer system.</title>
        <authorList>
            <person name="Anantharaman K."/>
            <person name="Brown C.T."/>
            <person name="Hug L.A."/>
            <person name="Sharon I."/>
            <person name="Castelle C.J."/>
            <person name="Probst A.J."/>
            <person name="Thomas B.C."/>
            <person name="Singh A."/>
            <person name="Wilkins M.J."/>
            <person name="Karaoz U."/>
            <person name="Brodie E.L."/>
            <person name="Williams K.H."/>
            <person name="Hubbard S.S."/>
            <person name="Banfield J.F."/>
        </authorList>
    </citation>
    <scope>NUCLEOTIDE SEQUENCE [LARGE SCALE GENOMIC DNA]</scope>
</reference>
<dbReference type="EC" id="2.7.13.3" evidence="2"/>
<evidence type="ECO:0000259" key="6">
    <source>
        <dbReference type="PROSITE" id="PS50109"/>
    </source>
</evidence>
<sequence length="464" mass="51842">MTFFYFLYKKLIEPRSQNEDSARREFILNIFLIASIILLSFAVLSVISNSIKNGENYEGNSPVYVLGIWLFFVALLALSRQGFFKIASYVFVGVYFFAVSYGLYSYGIDQPQTLLGFALVIVISGVLVGSRFAFLTTILTAAVLITLGYLQFEGIYPIHANWKNVPAKKEDATIFSITLAIIAVASWLSNREIEKSLARARRSETELKHERDNLEITVEERTKELKEAQAERVAELYRFAEFGKLSSGLFHDLMNPLNAISLNIEKLKEQNNALPIKESASYVDRAITSAKKLQDLVIAVRKQMVRQEPQKVLFSLNDEMKYVLDVLSHKAMKANVTLRYVHKGDVEISGDPIKFNQIALNLVANAIDAYASKDVKNSREVLISLNGGADKITLQVKDNGSGISKENIARIFEPFFTTKAAGQGMGIGLSMTKHMVEKDFGGHISVSSKEGEGTTFTVELTKHE</sequence>
<dbReference type="SMART" id="SM00387">
    <property type="entry name" value="HATPase_c"/>
    <property type="match status" value="1"/>
</dbReference>
<keyword evidence="5" id="KW-1133">Transmembrane helix</keyword>
<evidence type="ECO:0000313" key="8">
    <source>
        <dbReference type="Proteomes" id="UP000178744"/>
    </source>
</evidence>
<dbReference type="EMBL" id="MHIY01000023">
    <property type="protein sequence ID" value="OGY59559.1"/>
    <property type="molecule type" value="Genomic_DNA"/>
</dbReference>
<feature type="transmembrane region" description="Helical" evidence="5">
    <location>
        <begin position="63"/>
        <end position="79"/>
    </location>
</feature>
<comment type="caution">
    <text evidence="7">The sequence shown here is derived from an EMBL/GenBank/DDBJ whole genome shotgun (WGS) entry which is preliminary data.</text>
</comment>
<feature type="domain" description="Histidine kinase" evidence="6">
    <location>
        <begin position="248"/>
        <end position="464"/>
    </location>
</feature>
<feature type="transmembrane region" description="Helical" evidence="5">
    <location>
        <begin position="86"/>
        <end position="104"/>
    </location>
</feature>
<feature type="transmembrane region" description="Helical" evidence="5">
    <location>
        <begin position="110"/>
        <end position="128"/>
    </location>
</feature>
<protein>
    <recommendedName>
        <fullName evidence="2">histidine kinase</fullName>
        <ecNumber evidence="2">2.7.13.3</ecNumber>
    </recommendedName>
</protein>
<comment type="catalytic activity">
    <reaction evidence="1">
        <text>ATP + protein L-histidine = ADP + protein N-phospho-L-histidine.</text>
        <dbReference type="EC" id="2.7.13.3"/>
    </reaction>
</comment>
<feature type="transmembrane region" description="Helical" evidence="5">
    <location>
        <begin position="172"/>
        <end position="189"/>
    </location>
</feature>
<keyword evidence="4" id="KW-0175">Coiled coil</keyword>
<evidence type="ECO:0000256" key="1">
    <source>
        <dbReference type="ARBA" id="ARBA00000085"/>
    </source>
</evidence>
<dbReference type="STRING" id="1797690.A3B23_01225"/>
<evidence type="ECO:0000256" key="5">
    <source>
        <dbReference type="SAM" id="Phobius"/>
    </source>
</evidence>
<dbReference type="PROSITE" id="PS50109">
    <property type="entry name" value="HIS_KIN"/>
    <property type="match status" value="1"/>
</dbReference>
<dbReference type="SUPFAM" id="SSF55874">
    <property type="entry name" value="ATPase domain of HSP90 chaperone/DNA topoisomerase II/histidine kinase"/>
    <property type="match status" value="1"/>
</dbReference>
<feature type="coiled-coil region" evidence="4">
    <location>
        <begin position="190"/>
        <end position="231"/>
    </location>
</feature>
<gene>
    <name evidence="7" type="ORF">A3B23_01225</name>
</gene>
<feature type="transmembrane region" description="Helical" evidence="5">
    <location>
        <begin position="26"/>
        <end position="51"/>
    </location>
</feature>
<accession>A0A1G1Z544</accession>
<dbReference type="Gene3D" id="3.30.565.10">
    <property type="entry name" value="Histidine kinase-like ATPase, C-terminal domain"/>
    <property type="match status" value="1"/>
</dbReference>
<dbReference type="GO" id="GO:0000155">
    <property type="term" value="F:phosphorelay sensor kinase activity"/>
    <property type="evidence" value="ECO:0007669"/>
    <property type="project" value="InterPro"/>
</dbReference>
<dbReference type="InterPro" id="IPR036097">
    <property type="entry name" value="HisK_dim/P_sf"/>
</dbReference>
<evidence type="ECO:0000256" key="3">
    <source>
        <dbReference type="ARBA" id="ARBA00022553"/>
    </source>
</evidence>
<dbReference type="CDD" id="cd00075">
    <property type="entry name" value="HATPase"/>
    <property type="match status" value="1"/>
</dbReference>